<name>K1TBY9_9ZZZZ</name>
<dbReference type="GO" id="GO:1901135">
    <property type="term" value="P:carbohydrate derivative metabolic process"/>
    <property type="evidence" value="ECO:0007669"/>
    <property type="project" value="UniProtKB-ARBA"/>
</dbReference>
<keyword evidence="2" id="KW-0326">Glycosidase</keyword>
<dbReference type="Pfam" id="PF07555">
    <property type="entry name" value="NAGidase"/>
    <property type="match status" value="1"/>
</dbReference>
<dbReference type="Gene3D" id="3.20.20.80">
    <property type="entry name" value="Glycosidases"/>
    <property type="match status" value="1"/>
</dbReference>
<organism evidence="4">
    <name type="scientific">human gut metagenome</name>
    <dbReference type="NCBI Taxonomy" id="408170"/>
    <lineage>
        <taxon>unclassified sequences</taxon>
        <taxon>metagenomes</taxon>
        <taxon>organismal metagenomes</taxon>
    </lineage>
</organism>
<evidence type="ECO:0000256" key="2">
    <source>
        <dbReference type="ARBA" id="ARBA00023295"/>
    </source>
</evidence>
<evidence type="ECO:0000256" key="1">
    <source>
        <dbReference type="ARBA" id="ARBA00022801"/>
    </source>
</evidence>
<dbReference type="PROSITE" id="PS52009">
    <property type="entry name" value="GH84"/>
    <property type="match status" value="1"/>
</dbReference>
<dbReference type="GO" id="GO:0015929">
    <property type="term" value="F:hexosaminidase activity"/>
    <property type="evidence" value="ECO:0007669"/>
    <property type="project" value="UniProtKB-ARBA"/>
</dbReference>
<gene>
    <name evidence="4" type="ORF">OBE_03802</name>
</gene>
<feature type="domain" description="GH84" evidence="3">
    <location>
        <begin position="6"/>
        <end position="247"/>
    </location>
</feature>
<evidence type="ECO:0000313" key="4">
    <source>
        <dbReference type="EMBL" id="EKC70622.1"/>
    </source>
</evidence>
<comment type="caution">
    <text evidence="4">The sequence shown here is derived from an EMBL/GenBank/DDBJ whole genome shotgun (WGS) entry which is preliminary data.</text>
</comment>
<sequence>DYPAIRYRGVVEGFYGTPWSHNARLRQLQFYGENKMNTYIYGPKDDPYHSSPNWRLPYPEKEAKQLQELVKVAQENEVDFVWAIHPGQDIKWNKEDRELLLAKFEKMYHLGVRSFAVFFDDISGEGTNPVKQAELLNYIDEHFVKVKPDVTPLIMCPTEYNKSWSDPAKGYLTTLGDKLNPSIQIMWTGDRVISDITQDGIQWINERIKRPAYIWWNFPVSDYVRDHLLMGPVYGNDTQIAIRCLAL</sequence>
<dbReference type="InterPro" id="IPR011496">
    <property type="entry name" value="O-GlcNAcase_cat"/>
</dbReference>
<proteinExistence type="predicted"/>
<evidence type="ECO:0000259" key="3">
    <source>
        <dbReference type="PROSITE" id="PS52009"/>
    </source>
</evidence>
<dbReference type="PANTHER" id="PTHR13170:SF16">
    <property type="entry name" value="PROTEIN O-GLCNACASE"/>
    <property type="match status" value="1"/>
</dbReference>
<dbReference type="InterPro" id="IPR017853">
    <property type="entry name" value="GH"/>
</dbReference>
<feature type="non-terminal residue" evidence="4">
    <location>
        <position position="1"/>
    </location>
</feature>
<reference evidence="4" key="1">
    <citation type="journal article" date="2013" name="Environ. Microbiol.">
        <title>Microbiota from the distal guts of lean and obese adolescents exhibit partial functional redundancy besides clear differences in community structure.</title>
        <authorList>
            <person name="Ferrer M."/>
            <person name="Ruiz A."/>
            <person name="Lanza F."/>
            <person name="Haange S.B."/>
            <person name="Oberbach A."/>
            <person name="Till H."/>
            <person name="Bargiela R."/>
            <person name="Campoy C."/>
            <person name="Segura M.T."/>
            <person name="Richter M."/>
            <person name="von Bergen M."/>
            <person name="Seifert J."/>
            <person name="Suarez A."/>
        </authorList>
    </citation>
    <scope>NUCLEOTIDE SEQUENCE</scope>
</reference>
<protein>
    <submittedName>
        <fullName evidence="4">Hyaluronoglucosaminidase</fullName>
    </submittedName>
</protein>
<dbReference type="AlphaFoldDB" id="K1TBY9"/>
<keyword evidence="1" id="KW-0378">Hydrolase</keyword>
<dbReference type="EMBL" id="AJWZ01002563">
    <property type="protein sequence ID" value="EKC70622.1"/>
    <property type="molecule type" value="Genomic_DNA"/>
</dbReference>
<dbReference type="PANTHER" id="PTHR13170">
    <property type="entry name" value="O-GLCNACASE"/>
    <property type="match status" value="1"/>
</dbReference>
<dbReference type="InterPro" id="IPR051822">
    <property type="entry name" value="Glycosyl_Hydrolase_84"/>
</dbReference>
<dbReference type="SUPFAM" id="SSF51445">
    <property type="entry name" value="(Trans)glycosidases"/>
    <property type="match status" value="1"/>
</dbReference>
<accession>K1TBY9</accession>